<dbReference type="Proteomes" id="UP001628179">
    <property type="component" value="Unassembled WGS sequence"/>
</dbReference>
<evidence type="ECO:0000256" key="8">
    <source>
        <dbReference type="ARBA" id="ARBA00023049"/>
    </source>
</evidence>
<evidence type="ECO:0000256" key="7">
    <source>
        <dbReference type="ARBA" id="ARBA00022833"/>
    </source>
</evidence>
<reference evidence="13 14" key="1">
    <citation type="submission" date="2024-09" db="EMBL/GenBank/DDBJ databases">
        <title>Itraconazole resistance in Madurella fahalii resulting from another homologue of gene encoding cytochrome P450 14-alpha sterol demethylase (CYP51).</title>
        <authorList>
            <person name="Yoshioka I."/>
            <person name="Fahal A.H."/>
            <person name="Kaneko S."/>
            <person name="Yaguchi T."/>
        </authorList>
    </citation>
    <scope>NUCLEOTIDE SEQUENCE [LARGE SCALE GENOMIC DNA]</scope>
    <source>
        <strain evidence="13 14">IFM 68171</strain>
    </source>
</reference>
<feature type="compositionally biased region" description="Polar residues" evidence="10">
    <location>
        <begin position="221"/>
        <end position="232"/>
    </location>
</feature>
<comment type="caution">
    <text evidence="13">The sequence shown here is derived from an EMBL/GenBank/DDBJ whole genome shotgun (WGS) entry which is preliminary data.</text>
</comment>
<evidence type="ECO:0000259" key="12">
    <source>
        <dbReference type="Pfam" id="PF05572"/>
    </source>
</evidence>
<evidence type="ECO:0000256" key="9">
    <source>
        <dbReference type="ARBA" id="ARBA00023157"/>
    </source>
</evidence>
<evidence type="ECO:0000256" key="11">
    <source>
        <dbReference type="SAM" id="SignalP"/>
    </source>
</evidence>
<sequence length="284" mass="30720">MRFTPLALAAVAAQSVFAAPRQLRDFGCAAPEPDAEHIKISQGFAAQEAAAAASGNFSIQTTTTIETYFHVVAASDTLEGGYLTDEMLTAQLETLNAAYAPHGIQFDLKGTTRTVNADWAADGNGYEMTMKETLREGTYSTLNIYFLADMGFNLGYCYFPQSVTPGSTEYIRDGCTVLYSTVPGGSSTNFDLGHTATHEVGHWFGLYHTFQGGCNGDGDSVSDTPAQGSPTSGCPVGRDSCPEHAGVDPIHNYMDYSWDSCYEEFTVGQQSRMMSFYTTYRANN</sequence>
<evidence type="ECO:0000256" key="1">
    <source>
        <dbReference type="ARBA" id="ARBA00003174"/>
    </source>
</evidence>
<evidence type="ECO:0000256" key="5">
    <source>
        <dbReference type="ARBA" id="ARBA00022729"/>
    </source>
</evidence>
<keyword evidence="9" id="KW-1015">Disulfide bond</keyword>
<protein>
    <submittedName>
        <fullName evidence="13">Extracellular metalloprotease</fullName>
    </submittedName>
</protein>
<evidence type="ECO:0000256" key="6">
    <source>
        <dbReference type="ARBA" id="ARBA00022801"/>
    </source>
</evidence>
<keyword evidence="6" id="KW-0378">Hydrolase</keyword>
<dbReference type="Pfam" id="PF05572">
    <property type="entry name" value="Peptidase_M43"/>
    <property type="match status" value="1"/>
</dbReference>
<evidence type="ECO:0000256" key="4">
    <source>
        <dbReference type="ARBA" id="ARBA00022723"/>
    </source>
</evidence>
<evidence type="ECO:0000256" key="3">
    <source>
        <dbReference type="ARBA" id="ARBA00022670"/>
    </source>
</evidence>
<dbReference type="CDD" id="cd04275">
    <property type="entry name" value="ZnMc_pappalysin_like"/>
    <property type="match status" value="1"/>
</dbReference>
<feature type="region of interest" description="Disordered" evidence="10">
    <location>
        <begin position="218"/>
        <end position="237"/>
    </location>
</feature>
<dbReference type="PANTHER" id="PTHR47466:SF1">
    <property type="entry name" value="METALLOPROTEASE MEP1 (AFU_ORTHOLOGUE AFUA_1G07730)-RELATED"/>
    <property type="match status" value="1"/>
</dbReference>
<keyword evidence="4" id="KW-0479">Metal-binding</keyword>
<evidence type="ECO:0000256" key="10">
    <source>
        <dbReference type="SAM" id="MobiDB-lite"/>
    </source>
</evidence>
<dbReference type="InterPro" id="IPR008754">
    <property type="entry name" value="Peptidase_M43"/>
</dbReference>
<organism evidence="13 14">
    <name type="scientific">Madurella fahalii</name>
    <dbReference type="NCBI Taxonomy" id="1157608"/>
    <lineage>
        <taxon>Eukaryota</taxon>
        <taxon>Fungi</taxon>
        <taxon>Dikarya</taxon>
        <taxon>Ascomycota</taxon>
        <taxon>Pezizomycotina</taxon>
        <taxon>Sordariomycetes</taxon>
        <taxon>Sordariomycetidae</taxon>
        <taxon>Sordariales</taxon>
        <taxon>Sordariales incertae sedis</taxon>
        <taxon>Madurella</taxon>
    </lineage>
</organism>
<keyword evidence="5 11" id="KW-0732">Signal</keyword>
<name>A0ABQ0GBT8_9PEZI</name>
<dbReference type="Gene3D" id="3.40.390.10">
    <property type="entry name" value="Collagenase (Catalytic Domain)"/>
    <property type="match status" value="1"/>
</dbReference>
<dbReference type="InterPro" id="IPR024079">
    <property type="entry name" value="MetalloPept_cat_dom_sf"/>
</dbReference>
<feature type="chain" id="PRO_5046498987" evidence="11">
    <location>
        <begin position="19"/>
        <end position="284"/>
    </location>
</feature>
<comment type="similarity">
    <text evidence="2">Belongs to the peptidase M43B family.</text>
</comment>
<comment type="function">
    <text evidence="1">Secreted metalloproteinase that allows assimilation of proteinaceous substrates.</text>
</comment>
<feature type="domain" description="Peptidase M43 pregnancy-associated plasma-A" evidence="12">
    <location>
        <begin position="187"/>
        <end position="276"/>
    </location>
</feature>
<dbReference type="GeneID" id="98176185"/>
<keyword evidence="7" id="KW-0862">Zinc</keyword>
<keyword evidence="3" id="KW-0645">Protease</keyword>
<proteinExistence type="inferred from homology"/>
<dbReference type="GO" id="GO:0008237">
    <property type="term" value="F:metallopeptidase activity"/>
    <property type="evidence" value="ECO:0007669"/>
    <property type="project" value="UniProtKB-KW"/>
</dbReference>
<dbReference type="SUPFAM" id="SSF55486">
    <property type="entry name" value="Metalloproteases ('zincins'), catalytic domain"/>
    <property type="match status" value="1"/>
</dbReference>
<evidence type="ECO:0000256" key="2">
    <source>
        <dbReference type="ARBA" id="ARBA00008721"/>
    </source>
</evidence>
<accession>A0ABQ0GBT8</accession>
<dbReference type="EMBL" id="BAAFSV010000002">
    <property type="protein sequence ID" value="GAB1315232.1"/>
    <property type="molecule type" value="Genomic_DNA"/>
</dbReference>
<gene>
    <name evidence="13" type="ORF">MFIFM68171_05442</name>
</gene>
<evidence type="ECO:0000313" key="14">
    <source>
        <dbReference type="Proteomes" id="UP001628179"/>
    </source>
</evidence>
<keyword evidence="8 13" id="KW-0482">Metalloprotease</keyword>
<dbReference type="PANTHER" id="PTHR47466">
    <property type="match status" value="1"/>
</dbReference>
<evidence type="ECO:0000313" key="13">
    <source>
        <dbReference type="EMBL" id="GAB1315232.1"/>
    </source>
</evidence>
<dbReference type="RefSeq" id="XP_070916963.1">
    <property type="nucleotide sequence ID" value="XM_071060862.1"/>
</dbReference>
<feature type="signal peptide" evidence="11">
    <location>
        <begin position="1"/>
        <end position="18"/>
    </location>
</feature>
<keyword evidence="14" id="KW-1185">Reference proteome</keyword>